<evidence type="ECO:0000313" key="12">
    <source>
        <dbReference type="Proteomes" id="UP001279642"/>
    </source>
</evidence>
<proteinExistence type="inferred from homology"/>
<comment type="similarity">
    <text evidence="1">Belongs to the UDPGP type 2 family.</text>
</comment>
<organism evidence="11 12">
    <name type="scientific">Dongia soli</name>
    <dbReference type="NCBI Taxonomy" id="600628"/>
    <lineage>
        <taxon>Bacteria</taxon>
        <taxon>Pseudomonadati</taxon>
        <taxon>Pseudomonadota</taxon>
        <taxon>Alphaproteobacteria</taxon>
        <taxon>Rhodospirillales</taxon>
        <taxon>Dongiaceae</taxon>
        <taxon>Dongia</taxon>
    </lineage>
</organism>
<dbReference type="InterPro" id="IPR005835">
    <property type="entry name" value="NTP_transferase_dom"/>
</dbReference>
<sequence length="271" mass="29042">MRATIRTAVIPAGGLGSRLMPLTRAVPKELLPVWNKPVLQYAVEEAVAAGIERIVIVTAPGKDSLQRHFANDKLDGACRIDFVIQETARGLGDAIRVAAPRNEDIAVLLPDELLMGGNCLKGLVDCHAQRGGSVLAVQKVPLADVRRYGIVDVVTTDGYGLEVKAMVEKPLPEKAPSQLAIIGRYVLDATVIDRLQDARPTVNNEIQLTDSIAATCGLEPVTAIHYDGERYDCGSFSGLLQANMAVAQLEEPAVVAPFLHAQRSDIHVDAA</sequence>
<name>A0ABU5EGW3_9PROT</name>
<gene>
    <name evidence="11" type="ORF">SMD27_21965</name>
</gene>
<evidence type="ECO:0000313" key="11">
    <source>
        <dbReference type="EMBL" id="MDY0885522.1"/>
    </source>
</evidence>
<keyword evidence="12" id="KW-1185">Reference proteome</keyword>
<dbReference type="InterPro" id="IPR005771">
    <property type="entry name" value="GalU_uridylyltTrfase_bac/arc"/>
</dbReference>
<dbReference type="Gene3D" id="3.90.550.10">
    <property type="entry name" value="Spore Coat Polysaccharide Biosynthesis Protein SpsA, Chain A"/>
    <property type="match status" value="1"/>
</dbReference>
<dbReference type="SUPFAM" id="SSF53448">
    <property type="entry name" value="Nucleotide-diphospho-sugar transferases"/>
    <property type="match status" value="1"/>
</dbReference>
<evidence type="ECO:0000256" key="1">
    <source>
        <dbReference type="ARBA" id="ARBA00006890"/>
    </source>
</evidence>
<dbReference type="RefSeq" id="WP_320510595.1">
    <property type="nucleotide sequence ID" value="NZ_JAXCLW010000010.1"/>
</dbReference>
<dbReference type="InterPro" id="IPR029044">
    <property type="entry name" value="Nucleotide-diphossugar_trans"/>
</dbReference>
<dbReference type="EC" id="2.7.7.9" evidence="2"/>
<comment type="catalytic activity">
    <reaction evidence="9">
        <text>alpha-D-glucose 1-phosphate + UTP + H(+) = UDP-alpha-D-glucose + diphosphate</text>
        <dbReference type="Rhea" id="RHEA:19889"/>
        <dbReference type="ChEBI" id="CHEBI:15378"/>
        <dbReference type="ChEBI" id="CHEBI:33019"/>
        <dbReference type="ChEBI" id="CHEBI:46398"/>
        <dbReference type="ChEBI" id="CHEBI:58601"/>
        <dbReference type="ChEBI" id="CHEBI:58885"/>
        <dbReference type="EC" id="2.7.7.9"/>
    </reaction>
</comment>
<evidence type="ECO:0000259" key="10">
    <source>
        <dbReference type="Pfam" id="PF00483"/>
    </source>
</evidence>
<dbReference type="PANTHER" id="PTHR43197:SF1">
    <property type="entry name" value="UTP--GLUCOSE-1-PHOSPHATE URIDYLYLTRANSFERASE"/>
    <property type="match status" value="1"/>
</dbReference>
<evidence type="ECO:0000256" key="2">
    <source>
        <dbReference type="ARBA" id="ARBA00012415"/>
    </source>
</evidence>
<comment type="caution">
    <text evidence="11">The sequence shown here is derived from an EMBL/GenBank/DDBJ whole genome shotgun (WGS) entry which is preliminary data.</text>
</comment>
<protein>
    <recommendedName>
        <fullName evidence="3">UTP--glucose-1-phosphate uridylyltransferase</fullName>
        <ecNumber evidence="2">2.7.7.9</ecNumber>
    </recommendedName>
    <alternativeName>
        <fullName evidence="6">Alpha-D-glucosyl-1-phosphate uridylyltransferase</fullName>
    </alternativeName>
    <alternativeName>
        <fullName evidence="7">UDP-glucose pyrophosphorylase</fullName>
    </alternativeName>
    <alternativeName>
        <fullName evidence="8">Uridine diphosphoglucose pyrophosphorylase</fullName>
    </alternativeName>
</protein>
<keyword evidence="5" id="KW-0548">Nucleotidyltransferase</keyword>
<reference evidence="11 12" key="1">
    <citation type="journal article" date="2016" name="Antonie Van Leeuwenhoek">
        <title>Dongia soli sp. nov., isolated from soil from Dokdo, Korea.</title>
        <authorList>
            <person name="Kim D.U."/>
            <person name="Lee H."/>
            <person name="Kim H."/>
            <person name="Kim S.G."/>
            <person name="Ka J.O."/>
        </authorList>
    </citation>
    <scope>NUCLEOTIDE SEQUENCE [LARGE SCALE GENOMIC DNA]</scope>
    <source>
        <strain evidence="11 12">D78</strain>
    </source>
</reference>
<evidence type="ECO:0000256" key="4">
    <source>
        <dbReference type="ARBA" id="ARBA00022679"/>
    </source>
</evidence>
<dbReference type="Pfam" id="PF00483">
    <property type="entry name" value="NTP_transferase"/>
    <property type="match status" value="1"/>
</dbReference>
<dbReference type="PANTHER" id="PTHR43197">
    <property type="entry name" value="UTP--GLUCOSE-1-PHOSPHATE URIDYLYLTRANSFERASE"/>
    <property type="match status" value="1"/>
</dbReference>
<evidence type="ECO:0000256" key="6">
    <source>
        <dbReference type="ARBA" id="ARBA00031455"/>
    </source>
</evidence>
<evidence type="ECO:0000256" key="5">
    <source>
        <dbReference type="ARBA" id="ARBA00022695"/>
    </source>
</evidence>
<dbReference type="Proteomes" id="UP001279642">
    <property type="component" value="Unassembled WGS sequence"/>
</dbReference>
<evidence type="ECO:0000256" key="7">
    <source>
        <dbReference type="ARBA" id="ARBA00031959"/>
    </source>
</evidence>
<evidence type="ECO:0000256" key="9">
    <source>
        <dbReference type="ARBA" id="ARBA00048128"/>
    </source>
</evidence>
<evidence type="ECO:0000256" key="8">
    <source>
        <dbReference type="ARBA" id="ARBA00032341"/>
    </source>
</evidence>
<evidence type="ECO:0000256" key="3">
    <source>
        <dbReference type="ARBA" id="ARBA00019048"/>
    </source>
</evidence>
<accession>A0ABU5EGW3</accession>
<feature type="domain" description="Nucleotidyl transferase" evidence="10">
    <location>
        <begin position="8"/>
        <end position="247"/>
    </location>
</feature>
<keyword evidence="4" id="KW-0808">Transferase</keyword>
<dbReference type="EMBL" id="JAXCLW010000010">
    <property type="protein sequence ID" value="MDY0885522.1"/>
    <property type="molecule type" value="Genomic_DNA"/>
</dbReference>